<dbReference type="GO" id="GO:0019557">
    <property type="term" value="P:L-histidine catabolic process to glutamate and formate"/>
    <property type="evidence" value="ECO:0007669"/>
    <property type="project" value="UniProtKB-UniPathway"/>
</dbReference>
<dbReference type="EC" id="4.3.1.3" evidence="2 6"/>
<dbReference type="GO" id="GO:0004397">
    <property type="term" value="F:histidine ammonia-lyase activity"/>
    <property type="evidence" value="ECO:0007669"/>
    <property type="project" value="UniProtKB-UniRule"/>
</dbReference>
<sequence>MIILDGHTLTLKQLVSAARHHEPVKLSKKSIELVNKASSFVLELANSDKPVYGINTGFGDLANVQIDKDKLSLIQLNLLKSHACGVGDPLNEESVRAMLVLRINALIQGFSGTRLETINLMITFLNKNIIPVVFEKGSLGASGDLALLSHMSLPLLGLGEVFYKGKRMPASKALKLADIKPLDHLAPKEGLSLINGTQGMSAIGALVLYDAFRLIKYANLSLSLTMEALEGIMDAFDPKVHQVRHHLGQIRIAKDVSLGLSGSLNVSHQCEKRVQDAYSIRCAPQVHGASLAAFWHVSDIINNEMNAVTDNPILFLEEQQVLSAGNFHGQPLALGFDYLGIAIAELANISERRIERLVNPKLNNGLPPFLTACSGVNSGFMITQYTAASLVSENKVLAHPASVDSIPSSANQEDHVSMGSISTRKARTILENTSKVIALEIFAATQALHFRGSDKLGVKTKIAFDLFSKHIPFIESDEIMYPHIHKIESLIKDETVFDTIFEGDDTYEQ</sequence>
<comment type="similarity">
    <text evidence="6 7">Belongs to the PAL/histidase family.</text>
</comment>
<dbReference type="Proteomes" id="UP000620133">
    <property type="component" value="Chromosome"/>
</dbReference>
<proteinExistence type="inferred from homology"/>
<keyword evidence="4 6" id="KW-0456">Lyase</keyword>
<reference evidence="8" key="1">
    <citation type="submission" date="2021-01" db="EMBL/GenBank/DDBJ databases">
        <title>Draft genome sequence of Acholeplasmataceae bacterium strain Mahy22.</title>
        <authorList>
            <person name="Watanabe M."/>
            <person name="Kojima H."/>
            <person name="Fukui M."/>
        </authorList>
    </citation>
    <scope>NUCLEOTIDE SEQUENCE</scope>
    <source>
        <strain evidence="8">Mahy22</strain>
    </source>
</reference>
<dbReference type="UniPathway" id="UPA00379">
    <property type="reaction ID" value="UER00549"/>
</dbReference>
<evidence type="ECO:0000256" key="3">
    <source>
        <dbReference type="ARBA" id="ARBA00022808"/>
    </source>
</evidence>
<keyword evidence="3 6" id="KW-0369">Histidine metabolism</keyword>
<comment type="catalytic activity">
    <reaction evidence="5 6">
        <text>L-histidine = trans-urocanate + NH4(+)</text>
        <dbReference type="Rhea" id="RHEA:21232"/>
        <dbReference type="ChEBI" id="CHEBI:17771"/>
        <dbReference type="ChEBI" id="CHEBI:28938"/>
        <dbReference type="ChEBI" id="CHEBI:57595"/>
        <dbReference type="EC" id="4.3.1.3"/>
    </reaction>
</comment>
<evidence type="ECO:0000256" key="2">
    <source>
        <dbReference type="ARBA" id="ARBA00012994"/>
    </source>
</evidence>
<comment type="pathway">
    <text evidence="1 6">Amino-acid degradation; L-histidine degradation into L-glutamate; N-formimidoyl-L-glutamate from L-histidine: step 1/3.</text>
</comment>
<dbReference type="HAMAP" id="MF_00229">
    <property type="entry name" value="His_ammonia_lyase"/>
    <property type="match status" value="1"/>
</dbReference>
<dbReference type="InterPro" id="IPR005921">
    <property type="entry name" value="HutH"/>
</dbReference>
<evidence type="ECO:0000313" key="8">
    <source>
        <dbReference type="EMBL" id="BCR35267.1"/>
    </source>
</evidence>
<keyword evidence="6" id="KW-0963">Cytoplasm</keyword>
<dbReference type="Pfam" id="PF00221">
    <property type="entry name" value="Lyase_aromatic"/>
    <property type="match status" value="1"/>
</dbReference>
<dbReference type="RefSeq" id="WP_176239135.1">
    <property type="nucleotide sequence ID" value="NZ_AP024412.1"/>
</dbReference>
<dbReference type="GO" id="GO:0019556">
    <property type="term" value="P:L-histidine catabolic process to glutamate and formamide"/>
    <property type="evidence" value="ECO:0007669"/>
    <property type="project" value="UniProtKB-UniPathway"/>
</dbReference>
<evidence type="ECO:0000256" key="1">
    <source>
        <dbReference type="ARBA" id="ARBA00005113"/>
    </source>
</evidence>
<evidence type="ECO:0000313" key="9">
    <source>
        <dbReference type="Proteomes" id="UP000620133"/>
    </source>
</evidence>
<gene>
    <name evidence="8" type="primary">hutH1</name>
    <name evidence="6" type="synonym">hutH</name>
    <name evidence="8" type="ORF">MPAN_001600</name>
</gene>
<dbReference type="PANTHER" id="PTHR10362">
    <property type="entry name" value="HISTIDINE AMMONIA-LYASE"/>
    <property type="match status" value="1"/>
</dbReference>
<evidence type="ECO:0000256" key="7">
    <source>
        <dbReference type="RuleBase" id="RU003954"/>
    </source>
</evidence>
<dbReference type="InterPro" id="IPR001106">
    <property type="entry name" value="Aromatic_Lyase"/>
</dbReference>
<dbReference type="SUPFAM" id="SSF48557">
    <property type="entry name" value="L-aspartase-like"/>
    <property type="match status" value="1"/>
</dbReference>
<dbReference type="FunFam" id="1.20.200.10:FF:000003">
    <property type="entry name" value="Histidine ammonia-lyase"/>
    <property type="match status" value="1"/>
</dbReference>
<protein>
    <recommendedName>
        <fullName evidence="2 6">Histidine ammonia-lyase</fullName>
        <shortName evidence="6">Histidase</shortName>
        <ecNumber evidence="2 6">4.3.1.3</ecNumber>
    </recommendedName>
</protein>
<evidence type="ECO:0000256" key="4">
    <source>
        <dbReference type="ARBA" id="ARBA00023239"/>
    </source>
</evidence>
<keyword evidence="9" id="KW-1185">Reference proteome</keyword>
<evidence type="ECO:0000256" key="5">
    <source>
        <dbReference type="ARBA" id="ARBA00049269"/>
    </source>
</evidence>
<dbReference type="NCBIfam" id="TIGR01225">
    <property type="entry name" value="hutH"/>
    <property type="match status" value="1"/>
</dbReference>
<dbReference type="Gene3D" id="1.20.200.10">
    <property type="entry name" value="Fumarase/aspartase (Central domain)"/>
    <property type="match status" value="1"/>
</dbReference>
<dbReference type="FunFam" id="1.10.275.10:FF:000005">
    <property type="entry name" value="Histidine ammonia-lyase"/>
    <property type="match status" value="1"/>
</dbReference>
<dbReference type="InterPro" id="IPR024083">
    <property type="entry name" value="Fumarase/histidase_N"/>
</dbReference>
<evidence type="ECO:0000256" key="6">
    <source>
        <dbReference type="HAMAP-Rule" id="MF_00229"/>
    </source>
</evidence>
<feature type="modified residue" description="2,3-didehydroalanine (Ser)" evidence="6">
    <location>
        <position position="142"/>
    </location>
</feature>
<dbReference type="KEGG" id="manr:MPAN_001600"/>
<dbReference type="AlphaFoldDB" id="A0A7U9XUU2"/>
<name>A0A7U9XUU2_9MOLU</name>
<dbReference type="Gene3D" id="1.10.275.10">
    <property type="entry name" value="Fumarase/aspartase (N-terminal domain)"/>
    <property type="match status" value="1"/>
</dbReference>
<dbReference type="InterPro" id="IPR008948">
    <property type="entry name" value="L-Aspartase-like"/>
</dbReference>
<organism evidence="8 9">
    <name type="scientific">Mariniplasma anaerobium</name>
    <dbReference type="NCBI Taxonomy" id="2735436"/>
    <lineage>
        <taxon>Bacteria</taxon>
        <taxon>Bacillati</taxon>
        <taxon>Mycoplasmatota</taxon>
        <taxon>Mollicutes</taxon>
        <taxon>Acholeplasmatales</taxon>
        <taxon>Acholeplasmataceae</taxon>
        <taxon>Mariniplasma</taxon>
    </lineage>
</organism>
<dbReference type="NCBIfam" id="NF006871">
    <property type="entry name" value="PRK09367.1"/>
    <property type="match status" value="1"/>
</dbReference>
<dbReference type="EMBL" id="AP024412">
    <property type="protein sequence ID" value="BCR35267.1"/>
    <property type="molecule type" value="Genomic_DNA"/>
</dbReference>
<accession>A0A7U9XUU2</accession>
<comment type="PTM">
    <text evidence="6">Contains an active site 4-methylidene-imidazol-5-one (MIO), which is formed autocatalytically by cyclization and dehydration of residues Ala-Ser-Gly.</text>
</comment>
<feature type="cross-link" description="5-imidazolinone (Ala-Gly)" evidence="6">
    <location>
        <begin position="141"/>
        <end position="143"/>
    </location>
</feature>
<comment type="subcellular location">
    <subcellularLocation>
        <location evidence="6">Cytoplasm</location>
    </subcellularLocation>
</comment>
<dbReference type="CDD" id="cd00332">
    <property type="entry name" value="PAL-HAL"/>
    <property type="match status" value="1"/>
</dbReference>
<dbReference type="GO" id="GO:0005737">
    <property type="term" value="C:cytoplasm"/>
    <property type="evidence" value="ECO:0007669"/>
    <property type="project" value="UniProtKB-SubCell"/>
</dbReference>